<dbReference type="RefSeq" id="XP_067080773.1">
    <property type="nucleotide sequence ID" value="XM_067224672.1"/>
</dbReference>
<keyword evidence="5" id="KW-0732">Signal</keyword>
<keyword evidence="11" id="KW-1185">Reference proteome</keyword>
<evidence type="ECO:0000256" key="1">
    <source>
        <dbReference type="ARBA" id="ARBA00002523"/>
    </source>
</evidence>
<dbReference type="GO" id="GO:0098552">
    <property type="term" value="C:side of membrane"/>
    <property type="evidence" value="ECO:0007669"/>
    <property type="project" value="UniProtKB-KW"/>
</dbReference>
<comment type="caution">
    <text evidence="10">The sequence shown here is derived from an EMBL/GenBank/DDBJ whole genome shotgun (WGS) entry which is preliminary data.</text>
</comment>
<dbReference type="EMBL" id="CZPT02001322">
    <property type="protein sequence ID" value="SCU69880.1"/>
    <property type="molecule type" value="Genomic_DNA"/>
</dbReference>
<accession>A0A1G4ICB6</accession>
<evidence type="ECO:0000259" key="9">
    <source>
        <dbReference type="Pfam" id="PF13206"/>
    </source>
</evidence>
<dbReference type="GO" id="GO:0005886">
    <property type="term" value="C:plasma membrane"/>
    <property type="evidence" value="ECO:0007669"/>
    <property type="project" value="UniProtKB-SubCell"/>
</dbReference>
<dbReference type="VEuPathDB" id="TriTrypDB:TEOVI_000144900"/>
<keyword evidence="3" id="KW-1003">Cell membrane</keyword>
<sequence>MAQVVAGLQTAAYGGPKSDLTPANRCKVDGGSDRAKCCTLGQKLQALCQALVCLCGKDGASSNSNSHCSLGNNAQFNTFAATNVAAEYAAADTKCMHVTIPSLTSHAVRSLAAELKALETAFADASGDKVVIGKAIVSTFCGAGVAAACIDLTAASASAGQQNKEIPWKTHLQTAADKLQKIQEAKQRTATAR</sequence>
<gene>
    <name evidence="10" type="ORF">TEOVI_000144900</name>
</gene>
<dbReference type="InterPro" id="IPR025932">
    <property type="entry name" value="Trypano_VSG_B_N_dom"/>
</dbReference>
<keyword evidence="8" id="KW-0449">Lipoprotein</keyword>
<keyword evidence="4" id="KW-0336">GPI-anchor</keyword>
<dbReference type="GeneID" id="92375389"/>
<evidence type="ECO:0000256" key="2">
    <source>
        <dbReference type="ARBA" id="ARBA00004609"/>
    </source>
</evidence>
<keyword evidence="6" id="KW-0472">Membrane</keyword>
<name>A0A1G4ICB6_TRYEQ</name>
<evidence type="ECO:0000256" key="5">
    <source>
        <dbReference type="ARBA" id="ARBA00022729"/>
    </source>
</evidence>
<evidence type="ECO:0000256" key="3">
    <source>
        <dbReference type="ARBA" id="ARBA00022475"/>
    </source>
</evidence>
<protein>
    <submittedName>
        <fullName evidence="10">Trypanosomal VSG domain containing protein, putative</fullName>
    </submittedName>
</protein>
<evidence type="ECO:0000313" key="11">
    <source>
        <dbReference type="Proteomes" id="UP000195570"/>
    </source>
</evidence>
<reference evidence="10" key="1">
    <citation type="submission" date="2016-09" db="EMBL/GenBank/DDBJ databases">
        <authorList>
            <person name="Hebert L."/>
            <person name="Moumen B."/>
        </authorList>
    </citation>
    <scope>NUCLEOTIDE SEQUENCE [LARGE SCALE GENOMIC DNA]</scope>
    <source>
        <strain evidence="10">OVI</strain>
    </source>
</reference>
<dbReference type="AlphaFoldDB" id="A0A1G4ICB6"/>
<organism evidence="10 11">
    <name type="scientific">Trypanosoma equiperdum</name>
    <dbReference type="NCBI Taxonomy" id="5694"/>
    <lineage>
        <taxon>Eukaryota</taxon>
        <taxon>Discoba</taxon>
        <taxon>Euglenozoa</taxon>
        <taxon>Kinetoplastea</taxon>
        <taxon>Metakinetoplastina</taxon>
        <taxon>Trypanosomatida</taxon>
        <taxon>Trypanosomatidae</taxon>
        <taxon>Trypanosoma</taxon>
    </lineage>
</organism>
<evidence type="ECO:0000256" key="8">
    <source>
        <dbReference type="ARBA" id="ARBA00023288"/>
    </source>
</evidence>
<comment type="subcellular location">
    <subcellularLocation>
        <location evidence="2">Cell membrane</location>
        <topology evidence="2">Lipid-anchor</topology>
        <topology evidence="2">GPI-anchor</topology>
    </subcellularLocation>
</comment>
<evidence type="ECO:0000313" key="10">
    <source>
        <dbReference type="EMBL" id="SCU69880.1"/>
    </source>
</evidence>
<evidence type="ECO:0000256" key="7">
    <source>
        <dbReference type="ARBA" id="ARBA00023180"/>
    </source>
</evidence>
<evidence type="ECO:0000256" key="6">
    <source>
        <dbReference type="ARBA" id="ARBA00023136"/>
    </source>
</evidence>
<comment type="function">
    <text evidence="1">VSG forms a coat on the surface of the parasite. The trypanosome evades the immune response of the host by expressing a series of antigenically distinct VSGs from an estimated 1000 VSG genes.</text>
</comment>
<keyword evidence="7" id="KW-0325">Glycoprotein</keyword>
<dbReference type="Pfam" id="PF13206">
    <property type="entry name" value="VSG_B"/>
    <property type="match status" value="1"/>
</dbReference>
<feature type="domain" description="Trypanosome variant surface glycoprotein B-type N-terminal" evidence="9">
    <location>
        <begin position="3"/>
        <end position="191"/>
    </location>
</feature>
<evidence type="ECO:0000256" key="4">
    <source>
        <dbReference type="ARBA" id="ARBA00022622"/>
    </source>
</evidence>
<proteinExistence type="predicted"/>
<dbReference type="Proteomes" id="UP000195570">
    <property type="component" value="Unassembled WGS sequence"/>
</dbReference>